<dbReference type="GO" id="GO:0005737">
    <property type="term" value="C:cytoplasm"/>
    <property type="evidence" value="ECO:0007669"/>
    <property type="project" value="TreeGrafter"/>
</dbReference>
<evidence type="ECO:0000256" key="2">
    <source>
        <dbReference type="SAM" id="MobiDB-lite"/>
    </source>
</evidence>
<feature type="domain" description="Serine hydrolase" evidence="3">
    <location>
        <begin position="1"/>
        <end position="272"/>
    </location>
</feature>
<dbReference type="GO" id="GO:0016787">
    <property type="term" value="F:hydrolase activity"/>
    <property type="evidence" value="ECO:0007669"/>
    <property type="project" value="UniProtKB-KW"/>
</dbReference>
<feature type="compositionally biased region" description="Polar residues" evidence="2">
    <location>
        <begin position="162"/>
        <end position="175"/>
    </location>
</feature>
<sequence length="284" mass="32275">MLHGWAQNVHVFSNRSRKLVKRLTRAGYRVVFLQAPHRLPPKQVSAKELEEEEEEEKENESSSHIHQNQTTASSSSSRKYAYGWFLYNKDDPAGDSNPLPSLTGDYHGMNESLEYLQLELLRLVTDNEEPTNSLPLFLLGFSQGAVLVHKVVATLVCHQAERQQTQQESDTNATQPRPPITNPWSRISKCVLVSGFPFQQMSVHGNNNNDMDDRSVAHTKTIPSLHVVGTQDSRVAPYLTRQVYEQEPCFRGKCVQWEHPKGHVLPTDQAFCEFLIQFLDGPCH</sequence>
<protein>
    <submittedName>
        <fullName evidence="4">Serine hydrolase</fullName>
    </submittedName>
</protein>
<dbReference type="PANTHER" id="PTHR48070:SF6">
    <property type="entry name" value="ESTERASE OVCA2"/>
    <property type="match status" value="1"/>
</dbReference>
<feature type="compositionally biased region" description="Acidic residues" evidence="2">
    <location>
        <begin position="49"/>
        <end position="58"/>
    </location>
</feature>
<comment type="caution">
    <text evidence="4">The sequence shown here is derived from an EMBL/GenBank/DDBJ whole genome shotgun (WGS) entry which is preliminary data.</text>
</comment>
<gene>
    <name evidence="4" type="ORF">IV203_033170</name>
</gene>
<evidence type="ECO:0000313" key="5">
    <source>
        <dbReference type="Proteomes" id="UP000693970"/>
    </source>
</evidence>
<reference evidence="4" key="1">
    <citation type="journal article" date="2021" name="Sci. Rep.">
        <title>Diploid genomic architecture of Nitzschia inconspicua, an elite biomass production diatom.</title>
        <authorList>
            <person name="Oliver A."/>
            <person name="Podell S."/>
            <person name="Pinowska A."/>
            <person name="Traller J.C."/>
            <person name="Smith S.R."/>
            <person name="McClure R."/>
            <person name="Beliaev A."/>
            <person name="Bohutskyi P."/>
            <person name="Hill E.A."/>
            <person name="Rabines A."/>
            <person name="Zheng H."/>
            <person name="Allen L.Z."/>
            <person name="Kuo A."/>
            <person name="Grigoriev I.V."/>
            <person name="Allen A.E."/>
            <person name="Hazlebeck D."/>
            <person name="Allen E.E."/>
        </authorList>
    </citation>
    <scope>NUCLEOTIDE SEQUENCE</scope>
    <source>
        <strain evidence="4">Hildebrandi</strain>
    </source>
</reference>
<dbReference type="InterPro" id="IPR050593">
    <property type="entry name" value="LovG"/>
</dbReference>
<dbReference type="InterPro" id="IPR005645">
    <property type="entry name" value="FSH-like_dom"/>
</dbReference>
<feature type="compositionally biased region" description="Polar residues" evidence="2">
    <location>
        <begin position="62"/>
        <end position="74"/>
    </location>
</feature>
<dbReference type="EMBL" id="JAGRRH010000022">
    <property type="protein sequence ID" value="KAG7345639.1"/>
    <property type="molecule type" value="Genomic_DNA"/>
</dbReference>
<dbReference type="PANTHER" id="PTHR48070">
    <property type="entry name" value="ESTERASE OVCA2"/>
    <property type="match status" value="1"/>
</dbReference>
<feature type="region of interest" description="Disordered" evidence="2">
    <location>
        <begin position="42"/>
        <end position="74"/>
    </location>
</feature>
<accession>A0A9K3KM39</accession>
<feature type="region of interest" description="Disordered" evidence="2">
    <location>
        <begin position="162"/>
        <end position="184"/>
    </location>
</feature>
<dbReference type="AlphaFoldDB" id="A0A9K3KM39"/>
<proteinExistence type="predicted"/>
<dbReference type="Proteomes" id="UP000693970">
    <property type="component" value="Unassembled WGS sequence"/>
</dbReference>
<keyword evidence="1 4" id="KW-0378">Hydrolase</keyword>
<keyword evidence="5" id="KW-1185">Reference proteome</keyword>
<evidence type="ECO:0000313" key="4">
    <source>
        <dbReference type="EMBL" id="KAG7345639.1"/>
    </source>
</evidence>
<organism evidence="4 5">
    <name type="scientific">Nitzschia inconspicua</name>
    <dbReference type="NCBI Taxonomy" id="303405"/>
    <lineage>
        <taxon>Eukaryota</taxon>
        <taxon>Sar</taxon>
        <taxon>Stramenopiles</taxon>
        <taxon>Ochrophyta</taxon>
        <taxon>Bacillariophyta</taxon>
        <taxon>Bacillariophyceae</taxon>
        <taxon>Bacillariophycidae</taxon>
        <taxon>Bacillariales</taxon>
        <taxon>Bacillariaceae</taxon>
        <taxon>Nitzschia</taxon>
    </lineage>
</organism>
<evidence type="ECO:0000256" key="1">
    <source>
        <dbReference type="ARBA" id="ARBA00022801"/>
    </source>
</evidence>
<dbReference type="GO" id="GO:0005634">
    <property type="term" value="C:nucleus"/>
    <property type="evidence" value="ECO:0007669"/>
    <property type="project" value="TreeGrafter"/>
</dbReference>
<evidence type="ECO:0000259" key="3">
    <source>
        <dbReference type="Pfam" id="PF03959"/>
    </source>
</evidence>
<dbReference type="OrthoDB" id="414698at2759"/>
<reference evidence="4" key="2">
    <citation type="submission" date="2021-04" db="EMBL/GenBank/DDBJ databases">
        <authorList>
            <person name="Podell S."/>
        </authorList>
    </citation>
    <scope>NUCLEOTIDE SEQUENCE</scope>
    <source>
        <strain evidence="4">Hildebrandi</strain>
    </source>
</reference>
<dbReference type="Pfam" id="PF03959">
    <property type="entry name" value="FSH1"/>
    <property type="match status" value="1"/>
</dbReference>
<name>A0A9K3KM39_9STRA</name>